<proteinExistence type="predicted"/>
<organism evidence="2 3">
    <name type="scientific">Rhodobium orientis</name>
    <dbReference type="NCBI Taxonomy" id="34017"/>
    <lineage>
        <taxon>Bacteria</taxon>
        <taxon>Pseudomonadati</taxon>
        <taxon>Pseudomonadota</taxon>
        <taxon>Alphaproteobacteria</taxon>
        <taxon>Hyphomicrobiales</taxon>
        <taxon>Rhodobiaceae</taxon>
        <taxon>Rhodobium</taxon>
    </lineage>
</organism>
<evidence type="ECO:0000313" key="3">
    <source>
        <dbReference type="Proteomes" id="UP000249299"/>
    </source>
</evidence>
<name>A0A327JKI4_9HYPH</name>
<keyword evidence="3" id="KW-1185">Reference proteome</keyword>
<feature type="region of interest" description="Disordered" evidence="1">
    <location>
        <begin position="194"/>
        <end position="218"/>
    </location>
</feature>
<dbReference type="Proteomes" id="UP000249299">
    <property type="component" value="Unassembled WGS sequence"/>
</dbReference>
<evidence type="ECO:0000256" key="1">
    <source>
        <dbReference type="SAM" id="MobiDB-lite"/>
    </source>
</evidence>
<dbReference type="EMBL" id="NPEV01000028">
    <property type="protein sequence ID" value="RAI26601.1"/>
    <property type="molecule type" value="Genomic_DNA"/>
</dbReference>
<accession>A0A327JKI4</accession>
<sequence length="255" mass="28393">MSVPLWIFRQPASGFEQAVADLFDFSADSFRIFYYGSNIMIAGLSCTLDALFEAFFDGGRFLRRRMLAIQFGTDKSGRYQFGPVGVNELTQIIKSVQKPVTGTEKLANFYCVIDLSLRDLVGYSFYLLRGCSHLVNRHGRSVVAYFHFDEGVHHASAGEIKPFDDGKRLLVFLVLFVGQSEFLNEFPARLNSQLPPNRSGCQSGSKNGQQSTDDRPQGHDPLAGACAAVFQFAIHHRQNAFWAELSTADESSPIT</sequence>
<protein>
    <submittedName>
        <fullName evidence="2">Uncharacterized protein</fullName>
    </submittedName>
</protein>
<reference evidence="2 3" key="1">
    <citation type="submission" date="2017-07" db="EMBL/GenBank/DDBJ databases">
        <title>Draft Genome Sequences of Select Purple Nonsulfur Bacteria.</title>
        <authorList>
            <person name="Lasarre B."/>
            <person name="Mckinlay J.B."/>
        </authorList>
    </citation>
    <scope>NUCLEOTIDE SEQUENCE [LARGE SCALE GENOMIC DNA]</scope>
    <source>
        <strain evidence="2 3">DSM 11290</strain>
    </source>
</reference>
<feature type="compositionally biased region" description="Polar residues" evidence="1">
    <location>
        <begin position="194"/>
        <end position="211"/>
    </location>
</feature>
<comment type="caution">
    <text evidence="2">The sequence shown here is derived from an EMBL/GenBank/DDBJ whole genome shotgun (WGS) entry which is preliminary data.</text>
</comment>
<evidence type="ECO:0000313" key="2">
    <source>
        <dbReference type="EMBL" id="RAI26601.1"/>
    </source>
</evidence>
<gene>
    <name evidence="2" type="ORF">CH339_13445</name>
</gene>
<dbReference type="AlphaFoldDB" id="A0A327JKI4"/>